<dbReference type="InterPro" id="IPR006703">
    <property type="entry name" value="G_AIG1"/>
</dbReference>
<keyword evidence="3" id="KW-0342">GTP-binding</keyword>
<dbReference type="PROSITE" id="PS51720">
    <property type="entry name" value="G_AIG1"/>
    <property type="match status" value="1"/>
</dbReference>
<reference evidence="5" key="2">
    <citation type="submission" date="2025-09" db="UniProtKB">
        <authorList>
            <consortium name="Ensembl"/>
        </authorList>
    </citation>
    <scope>IDENTIFICATION</scope>
</reference>
<dbReference type="Gene3D" id="3.40.50.300">
    <property type="entry name" value="P-loop containing nucleotide triphosphate hydrolases"/>
    <property type="match status" value="1"/>
</dbReference>
<comment type="similarity">
    <text evidence="1">Belongs to the TRAFAC class TrmE-Era-EngA-EngB-Septin-like GTPase superfamily. AIG1/Toc34/Toc159-like paraseptin GTPase family. IAN subfamily.</text>
</comment>
<dbReference type="InterPro" id="IPR027417">
    <property type="entry name" value="P-loop_NTPase"/>
</dbReference>
<dbReference type="SUPFAM" id="SSF52540">
    <property type="entry name" value="P-loop containing nucleoside triphosphate hydrolases"/>
    <property type="match status" value="1"/>
</dbReference>
<dbReference type="PANTHER" id="PTHR10903:SF62">
    <property type="entry name" value="GTPASE IMAP FAMILY MEMBER 4-LIKE-RELATED"/>
    <property type="match status" value="1"/>
</dbReference>
<dbReference type="GeneTree" id="ENSGT01150000286992"/>
<proteinExistence type="inferred from homology"/>
<keyword evidence="6" id="KW-1185">Reference proteome</keyword>
<dbReference type="Proteomes" id="UP000261360">
    <property type="component" value="Unplaced"/>
</dbReference>
<protein>
    <recommendedName>
        <fullName evidence="4">AIG1-type G domain-containing protein</fullName>
    </recommendedName>
</protein>
<reference evidence="5" key="1">
    <citation type="submission" date="2025-08" db="UniProtKB">
        <authorList>
            <consortium name="Ensembl"/>
        </authorList>
    </citation>
    <scope>IDENTIFICATION</scope>
</reference>
<evidence type="ECO:0000256" key="1">
    <source>
        <dbReference type="ARBA" id="ARBA00008535"/>
    </source>
</evidence>
<keyword evidence="2" id="KW-0547">Nucleotide-binding</keyword>
<name>A0A3B4X2M0_SERLL</name>
<organism evidence="5 6">
    <name type="scientific">Seriola lalandi dorsalis</name>
    <dbReference type="NCBI Taxonomy" id="1841481"/>
    <lineage>
        <taxon>Eukaryota</taxon>
        <taxon>Metazoa</taxon>
        <taxon>Chordata</taxon>
        <taxon>Craniata</taxon>
        <taxon>Vertebrata</taxon>
        <taxon>Euteleostomi</taxon>
        <taxon>Actinopterygii</taxon>
        <taxon>Neopterygii</taxon>
        <taxon>Teleostei</taxon>
        <taxon>Neoteleostei</taxon>
        <taxon>Acanthomorphata</taxon>
        <taxon>Carangaria</taxon>
        <taxon>Carangiformes</taxon>
        <taxon>Carangidae</taxon>
        <taxon>Seriola</taxon>
    </lineage>
</organism>
<evidence type="ECO:0000256" key="3">
    <source>
        <dbReference type="ARBA" id="ARBA00023134"/>
    </source>
</evidence>
<dbReference type="PANTHER" id="PTHR10903">
    <property type="entry name" value="GTPASE, IMAP FAMILY MEMBER-RELATED"/>
    <property type="match status" value="1"/>
</dbReference>
<accession>A0A3B4X2M0</accession>
<dbReference type="STRING" id="1841481.ENSSLDP00000007063"/>
<feature type="domain" description="AIG1-type G" evidence="4">
    <location>
        <begin position="1"/>
        <end position="206"/>
    </location>
</feature>
<dbReference type="Ensembl" id="ENSSLDT00000007288.1">
    <property type="protein sequence ID" value="ENSSLDP00000007063.1"/>
    <property type="gene ID" value="ENSSLDG00000005620.1"/>
</dbReference>
<dbReference type="Pfam" id="PF04548">
    <property type="entry name" value="AIG1"/>
    <property type="match status" value="1"/>
</dbReference>
<evidence type="ECO:0000259" key="4">
    <source>
        <dbReference type="PROSITE" id="PS51720"/>
    </source>
</evidence>
<sequence>RRIVILGKTGVGKSSLANTIFGEKLFKTYPGLNSGTRECEAQTRSVKGRNLTLIDTPGFFDTGRAEEDTKAEILRCITECAPGPHAFLIVLKAERYTEHEKSIIEKVGDYFSEEALKYATVLFTHGDQLEELKIEEFVDQNDAMKDLVKKCGNRYHVIDNKYWNENRKDENRNNQFQVEELLKTIDKIMLANKGSCYTNELLQAVQEKIKREEEEIRKSSGNMSVEEIRKKAKASVFKRFLIKLAGVTTGALIGALCGKDVMIGQVCTALQISAEQNSLRQAINLTTGAAGAIVD</sequence>
<dbReference type="AlphaFoldDB" id="A0A3B4X2M0"/>
<dbReference type="InterPro" id="IPR045058">
    <property type="entry name" value="GIMA/IAN/Toc"/>
</dbReference>
<dbReference type="FunFam" id="3.40.50.300:FF:000366">
    <property type="entry name" value="GTPase, IMAP family member 2"/>
    <property type="match status" value="1"/>
</dbReference>
<evidence type="ECO:0000256" key="2">
    <source>
        <dbReference type="ARBA" id="ARBA00022741"/>
    </source>
</evidence>
<dbReference type="GO" id="GO:0005525">
    <property type="term" value="F:GTP binding"/>
    <property type="evidence" value="ECO:0007669"/>
    <property type="project" value="UniProtKB-KW"/>
</dbReference>
<evidence type="ECO:0000313" key="6">
    <source>
        <dbReference type="Proteomes" id="UP000261360"/>
    </source>
</evidence>
<dbReference type="CDD" id="cd01852">
    <property type="entry name" value="AIG1"/>
    <property type="match status" value="1"/>
</dbReference>
<evidence type="ECO:0000313" key="5">
    <source>
        <dbReference type="Ensembl" id="ENSSLDP00000007063.1"/>
    </source>
</evidence>